<dbReference type="GO" id="GO:0005886">
    <property type="term" value="C:plasma membrane"/>
    <property type="evidence" value="ECO:0007669"/>
    <property type="project" value="TreeGrafter"/>
</dbReference>
<evidence type="ECO:0000256" key="2">
    <source>
        <dbReference type="ARBA" id="ARBA00006434"/>
    </source>
</evidence>
<feature type="transmembrane region" description="Helical" evidence="8">
    <location>
        <begin position="261"/>
        <end position="284"/>
    </location>
</feature>
<accession>A0A6S6P6I4</accession>
<feature type="transmembrane region" description="Helical" evidence="8">
    <location>
        <begin position="222"/>
        <end position="240"/>
    </location>
</feature>
<comment type="similarity">
    <text evidence="2 7">Belongs to the sodium:solute symporter (SSF) (TC 2.A.21) family.</text>
</comment>
<dbReference type="Proteomes" id="UP000515734">
    <property type="component" value="Chromosome"/>
</dbReference>
<organism evidence="9 10">
    <name type="scientific">Mycolicibacterium litorale</name>
    <dbReference type="NCBI Taxonomy" id="758802"/>
    <lineage>
        <taxon>Bacteria</taxon>
        <taxon>Bacillati</taxon>
        <taxon>Actinomycetota</taxon>
        <taxon>Actinomycetes</taxon>
        <taxon>Mycobacteriales</taxon>
        <taxon>Mycobacteriaceae</taxon>
        <taxon>Mycolicibacterium</taxon>
    </lineage>
</organism>
<feature type="transmembrane region" description="Helical" evidence="8">
    <location>
        <begin position="304"/>
        <end position="330"/>
    </location>
</feature>
<dbReference type="InterPro" id="IPR038377">
    <property type="entry name" value="Na/Glc_symporter_sf"/>
</dbReference>
<evidence type="ECO:0000256" key="3">
    <source>
        <dbReference type="ARBA" id="ARBA00022448"/>
    </source>
</evidence>
<feature type="transmembrane region" description="Helical" evidence="8">
    <location>
        <begin position="357"/>
        <end position="376"/>
    </location>
</feature>
<gene>
    <name evidence="9" type="ORF">NIIDNTM18_29440</name>
</gene>
<reference evidence="9 10" key="1">
    <citation type="submission" date="2020-07" db="EMBL/GenBank/DDBJ databases">
        <title>Complete genome sequence of Mycolicibacterium litorale like strain isolated from cardiac implantable electronic device infection.</title>
        <authorList>
            <person name="Fukano H."/>
            <person name="Miyama H."/>
            <person name="Hoshino Y."/>
        </authorList>
    </citation>
    <scope>NUCLEOTIDE SEQUENCE [LARGE SCALE GENOMIC DNA]</scope>
    <source>
        <strain evidence="9 10">NIIDNTM18</strain>
    </source>
</reference>
<dbReference type="PANTHER" id="PTHR48086">
    <property type="entry name" value="SODIUM/PROLINE SYMPORTER-RELATED"/>
    <property type="match status" value="1"/>
</dbReference>
<dbReference type="EMBL" id="AP023287">
    <property type="protein sequence ID" value="BCI53666.1"/>
    <property type="molecule type" value="Genomic_DNA"/>
</dbReference>
<dbReference type="RefSeq" id="WP_185291681.1">
    <property type="nucleotide sequence ID" value="NZ_AP023287.1"/>
</dbReference>
<dbReference type="CDD" id="cd11479">
    <property type="entry name" value="SLC5sbd_u3"/>
    <property type="match status" value="1"/>
</dbReference>
<evidence type="ECO:0000256" key="7">
    <source>
        <dbReference type="RuleBase" id="RU362091"/>
    </source>
</evidence>
<dbReference type="GO" id="GO:0022857">
    <property type="term" value="F:transmembrane transporter activity"/>
    <property type="evidence" value="ECO:0007669"/>
    <property type="project" value="InterPro"/>
</dbReference>
<feature type="transmembrane region" description="Helical" evidence="8">
    <location>
        <begin position="70"/>
        <end position="92"/>
    </location>
</feature>
<dbReference type="Gene3D" id="1.20.1730.10">
    <property type="entry name" value="Sodium/glucose cotransporter"/>
    <property type="match status" value="1"/>
</dbReference>
<feature type="transmembrane region" description="Helical" evidence="8">
    <location>
        <begin position="382"/>
        <end position="401"/>
    </location>
</feature>
<feature type="transmembrane region" description="Helical" evidence="8">
    <location>
        <begin position="408"/>
        <end position="430"/>
    </location>
</feature>
<feature type="transmembrane region" description="Helical" evidence="8">
    <location>
        <begin position="150"/>
        <end position="170"/>
    </location>
</feature>
<evidence type="ECO:0000256" key="5">
    <source>
        <dbReference type="ARBA" id="ARBA00022989"/>
    </source>
</evidence>
<evidence type="ECO:0000313" key="9">
    <source>
        <dbReference type="EMBL" id="BCI53666.1"/>
    </source>
</evidence>
<keyword evidence="3" id="KW-0813">Transport</keyword>
<dbReference type="InterPro" id="IPR050277">
    <property type="entry name" value="Sodium:Solute_Symporter"/>
</dbReference>
<name>A0A6S6P6I4_9MYCO</name>
<dbReference type="AlphaFoldDB" id="A0A6S6P6I4"/>
<sequence>MDIAIVVVYLVGMIAFGFWGKRRATTQSDFLVAGRRLGPLLYSGTMAAIVLGGASTIGGVGLGYQYGISGMWLVVAIGVGILALSLLFAGRIQRLRVYTVSQMLELRYGPGSSVISGVVMWGYTLMLSVTSTIAYSTIFGALFDIGKVPAILLGGGVVIVYSTLGGMWSITLTDFVQFLVKTIGIFFILLPVALVKTGGWGGLADKLPAEATSLTAIGGDTILTYFVIYTFGLLIGQDIWQRVFTARSPGVARWAGAGAGVYCLLYAVAGAVIGMAAKVLLPALESRDDAFAEFVEMQLPPVPAGLVLAAALAAVMSTSSGALIATATVFSQDIVARLRGRDIEAGSEDDHIRNNRLYVAGFGLVMVAIACVLQDVVAALTVAYDILVGGLLVPILGGLVWRRGTNIGAVAAMAVGTVATLVTMFVVGDIYANEPIYLGLGSGLLVYVAGSLLSKPTDPEVLAEWDRRSRGEPALVS</sequence>
<dbReference type="Pfam" id="PF00474">
    <property type="entry name" value="SSF"/>
    <property type="match status" value="1"/>
</dbReference>
<keyword evidence="4 8" id="KW-0812">Transmembrane</keyword>
<evidence type="ECO:0000313" key="10">
    <source>
        <dbReference type="Proteomes" id="UP000515734"/>
    </source>
</evidence>
<feature type="transmembrane region" description="Helical" evidence="8">
    <location>
        <begin position="436"/>
        <end position="453"/>
    </location>
</feature>
<feature type="transmembrane region" description="Helical" evidence="8">
    <location>
        <begin position="113"/>
        <end position="138"/>
    </location>
</feature>
<dbReference type="PROSITE" id="PS50283">
    <property type="entry name" value="NA_SOLUT_SYMP_3"/>
    <property type="match status" value="1"/>
</dbReference>
<evidence type="ECO:0000256" key="8">
    <source>
        <dbReference type="SAM" id="Phobius"/>
    </source>
</evidence>
<evidence type="ECO:0000256" key="4">
    <source>
        <dbReference type="ARBA" id="ARBA00022692"/>
    </source>
</evidence>
<proteinExistence type="inferred from homology"/>
<feature type="transmembrane region" description="Helical" evidence="8">
    <location>
        <begin position="6"/>
        <end position="21"/>
    </location>
</feature>
<comment type="subcellular location">
    <subcellularLocation>
        <location evidence="1">Membrane</location>
        <topology evidence="1">Multi-pass membrane protein</topology>
    </subcellularLocation>
</comment>
<dbReference type="InterPro" id="IPR001734">
    <property type="entry name" value="Na/solute_symporter"/>
</dbReference>
<feature type="transmembrane region" description="Helical" evidence="8">
    <location>
        <begin position="41"/>
        <end position="64"/>
    </location>
</feature>
<keyword evidence="6 8" id="KW-0472">Membrane</keyword>
<keyword evidence="5 8" id="KW-1133">Transmembrane helix</keyword>
<protein>
    <submittedName>
        <fullName evidence="9">Sodium:solute symporter</fullName>
    </submittedName>
</protein>
<evidence type="ECO:0000256" key="6">
    <source>
        <dbReference type="ARBA" id="ARBA00023136"/>
    </source>
</evidence>
<dbReference type="PANTHER" id="PTHR48086:SF7">
    <property type="entry name" value="SODIUM-SOLUTE SYMPORTER-RELATED"/>
    <property type="match status" value="1"/>
</dbReference>
<feature type="transmembrane region" description="Helical" evidence="8">
    <location>
        <begin position="182"/>
        <end position="202"/>
    </location>
</feature>
<evidence type="ECO:0000256" key="1">
    <source>
        <dbReference type="ARBA" id="ARBA00004141"/>
    </source>
</evidence>